<organism evidence="1 2">
    <name type="scientific">Streptomyces phaeoluteigriseus</name>
    <dbReference type="NCBI Taxonomy" id="114686"/>
    <lineage>
        <taxon>Bacteria</taxon>
        <taxon>Bacillati</taxon>
        <taxon>Actinomycetota</taxon>
        <taxon>Actinomycetes</taxon>
        <taxon>Kitasatosporales</taxon>
        <taxon>Streptomycetaceae</taxon>
        <taxon>Streptomyces</taxon>
        <taxon>Streptomyces aurantiacus group</taxon>
    </lineage>
</organism>
<dbReference type="GO" id="GO:0030639">
    <property type="term" value="P:polyketide biosynthetic process"/>
    <property type="evidence" value="ECO:0007669"/>
    <property type="project" value="InterPro"/>
</dbReference>
<protein>
    <submittedName>
        <fullName evidence="1">Polyketide synthase</fullName>
    </submittedName>
</protein>
<dbReference type="InterPro" id="IPR006765">
    <property type="entry name" value="Polyketide_synth_cyclase"/>
</dbReference>
<proteinExistence type="predicted"/>
<dbReference type="InterPro" id="IPR038474">
    <property type="entry name" value="Polyketide_synth_cyclase_sf"/>
</dbReference>
<dbReference type="SUPFAM" id="SSF54909">
    <property type="entry name" value="Dimeric alpha+beta barrel"/>
    <property type="match status" value="1"/>
</dbReference>
<dbReference type="AlphaFoldDB" id="A0A1V6MNP2"/>
<evidence type="ECO:0000313" key="1">
    <source>
        <dbReference type="EMBL" id="OQD54008.1"/>
    </source>
</evidence>
<dbReference type="EMBL" id="MPOH02000015">
    <property type="protein sequence ID" value="OQD54008.1"/>
    <property type="molecule type" value="Genomic_DNA"/>
</dbReference>
<evidence type="ECO:0000313" key="2">
    <source>
        <dbReference type="Proteomes" id="UP000184286"/>
    </source>
</evidence>
<dbReference type="RefSeq" id="WP_073491117.1">
    <property type="nucleotide sequence ID" value="NZ_MPOH02000015.1"/>
</dbReference>
<reference evidence="2" key="1">
    <citation type="submission" date="2016-11" db="EMBL/GenBank/DDBJ databases">
        <authorList>
            <person name="Schniete J.K."/>
            <person name="Salih T."/>
            <person name="Algora Gallardo L."/>
            <person name="Martinez Fernandez S."/>
            <person name="Herron P.R."/>
        </authorList>
    </citation>
    <scope>NUCLEOTIDE SEQUENCE [LARGE SCALE GENOMIC DNA]</scope>
    <source>
        <strain evidence="2">DSM 41896</strain>
    </source>
</reference>
<accession>A0A1V6MNP2</accession>
<reference evidence="1 2" key="2">
    <citation type="submission" date="2017-02" db="EMBL/GenBank/DDBJ databases">
        <title>Draft genome sequence of Streptomyces phaeoluteigriseus type strain DSM41896.</title>
        <authorList>
            <person name="Salih T.S."/>
            <person name="Algora Gallardo L."/>
            <person name="Melo Santos T."/>
            <person name="Filgueira Martinez S."/>
            <person name="Herron P.R."/>
        </authorList>
    </citation>
    <scope>NUCLEOTIDE SEQUENCE [LARGE SCALE GENOMIC DNA]</scope>
    <source>
        <strain evidence="1 2">DSM 41896</strain>
    </source>
</reference>
<dbReference type="OrthoDB" id="4147507at2"/>
<dbReference type="Proteomes" id="UP000184286">
    <property type="component" value="Unassembled WGS sequence"/>
</dbReference>
<sequence length="111" mass="12528">MTHQSLIVARMAPGSAPDIAKLFEESDRGELPHLIGVSRRSLFQFDDVYLHLIESEQDPGPAIAKAVGHPEFRDISERLTAYVSAYDPATWRSPKDAMAHCFYRWERSPTA</sequence>
<gene>
    <name evidence="1" type="ORF">BM536_017955</name>
</gene>
<dbReference type="Gene3D" id="3.30.70.1090">
    <property type="entry name" value="Dimeric alpha+beta barrel"/>
    <property type="match status" value="1"/>
</dbReference>
<comment type="caution">
    <text evidence="1">The sequence shown here is derived from an EMBL/GenBank/DDBJ whole genome shotgun (WGS) entry which is preliminary data.</text>
</comment>
<dbReference type="Pfam" id="PF04673">
    <property type="entry name" value="Cyclase_polyket"/>
    <property type="match status" value="1"/>
</dbReference>
<name>A0A1V6MNP2_9ACTN</name>
<dbReference type="STRING" id="114686.BM536_017955"/>
<dbReference type="InterPro" id="IPR011008">
    <property type="entry name" value="Dimeric_a/b-barrel"/>
</dbReference>